<sequence length="105" mass="10853">MELAGSSLVQAAGRAVRQFKRDKALADLTVYPSARMGSANPAFSALPLIEAEKETGMEAATLDRESAETTADADSPLTRREAQEAGEHSSQAAVDADSGKGDSAA</sequence>
<feature type="region of interest" description="Disordered" evidence="1">
    <location>
        <begin position="59"/>
        <end position="105"/>
    </location>
</feature>
<name>A0ABQ1FYV7_9BACL</name>
<proteinExistence type="predicted"/>
<accession>A0ABQ1FYV7</accession>
<feature type="compositionally biased region" description="Basic and acidic residues" evidence="1">
    <location>
        <begin position="77"/>
        <end position="87"/>
    </location>
</feature>
<dbReference type="Proteomes" id="UP000609323">
    <property type="component" value="Unassembled WGS sequence"/>
</dbReference>
<organism evidence="2 3">
    <name type="scientific">Paenibacillus physcomitrellae</name>
    <dbReference type="NCBI Taxonomy" id="1619311"/>
    <lineage>
        <taxon>Bacteria</taxon>
        <taxon>Bacillati</taxon>
        <taxon>Bacillota</taxon>
        <taxon>Bacilli</taxon>
        <taxon>Bacillales</taxon>
        <taxon>Paenibacillaceae</taxon>
        <taxon>Paenibacillus</taxon>
    </lineage>
</organism>
<comment type="caution">
    <text evidence="2">The sequence shown here is derived from an EMBL/GenBank/DDBJ whole genome shotgun (WGS) entry which is preliminary data.</text>
</comment>
<gene>
    <name evidence="2" type="ORF">GCM10010917_18040</name>
</gene>
<dbReference type="EMBL" id="BMHF01000005">
    <property type="protein sequence ID" value="GGA33286.1"/>
    <property type="molecule type" value="Genomic_DNA"/>
</dbReference>
<evidence type="ECO:0000313" key="3">
    <source>
        <dbReference type="Proteomes" id="UP000609323"/>
    </source>
</evidence>
<keyword evidence="3" id="KW-1185">Reference proteome</keyword>
<protein>
    <submittedName>
        <fullName evidence="2">Uncharacterized protein</fullName>
    </submittedName>
</protein>
<reference evidence="3" key="1">
    <citation type="journal article" date="2019" name="Int. J. Syst. Evol. Microbiol.">
        <title>The Global Catalogue of Microorganisms (GCM) 10K type strain sequencing project: providing services to taxonomists for standard genome sequencing and annotation.</title>
        <authorList>
            <consortium name="The Broad Institute Genomics Platform"/>
            <consortium name="The Broad Institute Genome Sequencing Center for Infectious Disease"/>
            <person name="Wu L."/>
            <person name="Ma J."/>
        </authorList>
    </citation>
    <scope>NUCLEOTIDE SEQUENCE [LARGE SCALE GENOMIC DNA]</scope>
    <source>
        <strain evidence="3">CGMCC 1.15044</strain>
    </source>
</reference>
<evidence type="ECO:0000313" key="2">
    <source>
        <dbReference type="EMBL" id="GGA33286.1"/>
    </source>
</evidence>
<evidence type="ECO:0000256" key="1">
    <source>
        <dbReference type="SAM" id="MobiDB-lite"/>
    </source>
</evidence>